<dbReference type="Gene3D" id="3.90.550.10">
    <property type="entry name" value="Spore Coat Polysaccharide Biosynthesis Protein SpsA, Chain A"/>
    <property type="match status" value="1"/>
</dbReference>
<keyword evidence="8" id="KW-1185">Reference proteome</keyword>
<evidence type="ECO:0000256" key="2">
    <source>
        <dbReference type="ARBA" id="ARBA00010401"/>
    </source>
</evidence>
<reference evidence="7" key="2">
    <citation type="submission" date="2017-10" db="EMBL/GenBank/DDBJ databases">
        <title>Ladona fulva Genome sequencing and assembly.</title>
        <authorList>
            <person name="Murali S."/>
            <person name="Richards S."/>
            <person name="Bandaranaike D."/>
            <person name="Bellair M."/>
            <person name="Blankenburg K."/>
            <person name="Chao H."/>
            <person name="Dinh H."/>
            <person name="Doddapaneni H."/>
            <person name="Dugan-Rocha S."/>
            <person name="Elkadiri S."/>
            <person name="Gnanaolivu R."/>
            <person name="Hernandez B."/>
            <person name="Skinner E."/>
            <person name="Javaid M."/>
            <person name="Lee S."/>
            <person name="Li M."/>
            <person name="Ming W."/>
            <person name="Munidasa M."/>
            <person name="Muniz J."/>
            <person name="Nguyen L."/>
            <person name="Hughes D."/>
            <person name="Osuji N."/>
            <person name="Pu L.-L."/>
            <person name="Puazo M."/>
            <person name="Qu C."/>
            <person name="Quiroz J."/>
            <person name="Raj R."/>
            <person name="Weissenberger G."/>
            <person name="Xin Y."/>
            <person name="Zou X."/>
            <person name="Han Y."/>
            <person name="Worley K."/>
            <person name="Muzny D."/>
            <person name="Gibbs R."/>
        </authorList>
    </citation>
    <scope>NUCLEOTIDE SEQUENCE</scope>
    <source>
        <strain evidence="7">Sampled in the wild</strain>
    </source>
</reference>
<evidence type="ECO:0000256" key="1">
    <source>
        <dbReference type="ARBA" id="ARBA00005208"/>
    </source>
</evidence>
<evidence type="ECO:0000256" key="5">
    <source>
        <dbReference type="ARBA" id="ARBA00022695"/>
    </source>
</evidence>
<comment type="catalytic activity">
    <reaction evidence="6">
        <text>N-acetyl-alpha-D-glucosamine 1-phosphate + UTP + H(+) = UDP-N-acetyl-alpha-D-glucosamine + diphosphate</text>
        <dbReference type="Rhea" id="RHEA:13509"/>
        <dbReference type="ChEBI" id="CHEBI:15378"/>
        <dbReference type="ChEBI" id="CHEBI:33019"/>
        <dbReference type="ChEBI" id="CHEBI:46398"/>
        <dbReference type="ChEBI" id="CHEBI:57705"/>
        <dbReference type="ChEBI" id="CHEBI:57776"/>
        <dbReference type="EC" id="2.7.7.23"/>
    </reaction>
</comment>
<dbReference type="CDD" id="cd04193">
    <property type="entry name" value="UDPGlcNAc_PPase"/>
    <property type="match status" value="1"/>
</dbReference>
<keyword evidence="4" id="KW-0808">Transferase</keyword>
<proteinExistence type="inferred from homology"/>
<sequence>MSDFVGLKNVLAKYGQQHLLQFWDELDEDEKHELLEDLSEIDFEYVSNLFRKAMEMPKEELEKLDERLQPIPADWRGSITKTGPDTLSKYENIGLECIAKGEVAVLLLAGGQGTRLGVPYPKGMYDVGLPSRKTLYQLQAERIKCLERLAWTKAEKEKSEAPERGLIPWLVMTSEHTKEATREYFARNNYFGLSPENVIIFEQGMLPCFTESGKIILESCSRVAKAPDGNGGLYRALKDNKILPKMDSLGVKYIHVYGVDNVLVRVGDPVFLGYCIAKGADCGAKAVEKAFPTEAVGVFCVCDGRYQVVEYSEISLETAQKRNKDGMLTFGAGNICNHFFTTKFLYEVIDEHESSLRLHVARRNIRTAFAGNAELNGQPLIGLKLEKFVFDVFRCSQRFATWEVVREDEFSALKNADGTPGKESLPDTPTSARRAYFSLHLRWILAAEGKFVDDDGNPISRDSLLENPLPCEVSPLVSYAGEGLKSLVGGRCFKLPLLVAAPEEEKHTTDVLKNNHIKMDHVLKSIK</sequence>
<dbReference type="EC" id="2.7.7.23" evidence="3"/>
<accession>A0A8K0KQY4</accession>
<dbReference type="Pfam" id="PF01704">
    <property type="entry name" value="UDPGP"/>
    <property type="match status" value="1"/>
</dbReference>
<dbReference type="OrthoDB" id="532420at2759"/>
<dbReference type="PANTHER" id="PTHR11952:SF2">
    <property type="entry name" value="LD24639P"/>
    <property type="match status" value="1"/>
</dbReference>
<comment type="caution">
    <text evidence="7">The sequence shown here is derived from an EMBL/GenBank/DDBJ whole genome shotgun (WGS) entry which is preliminary data.</text>
</comment>
<evidence type="ECO:0000256" key="3">
    <source>
        <dbReference type="ARBA" id="ARBA00012457"/>
    </source>
</evidence>
<dbReference type="GO" id="GO:0006048">
    <property type="term" value="P:UDP-N-acetylglucosamine biosynthetic process"/>
    <property type="evidence" value="ECO:0007669"/>
    <property type="project" value="TreeGrafter"/>
</dbReference>
<dbReference type="InterPro" id="IPR039741">
    <property type="entry name" value="UDP-sugar_pyrophosphorylase"/>
</dbReference>
<comment type="similarity">
    <text evidence="2">Belongs to the UDPGP type 1 family.</text>
</comment>
<reference evidence="7" key="1">
    <citation type="submission" date="2013-04" db="EMBL/GenBank/DDBJ databases">
        <authorList>
            <person name="Qu J."/>
            <person name="Murali S.C."/>
            <person name="Bandaranaike D."/>
            <person name="Bellair M."/>
            <person name="Blankenburg K."/>
            <person name="Chao H."/>
            <person name="Dinh H."/>
            <person name="Doddapaneni H."/>
            <person name="Downs B."/>
            <person name="Dugan-Rocha S."/>
            <person name="Elkadiri S."/>
            <person name="Gnanaolivu R.D."/>
            <person name="Hernandez B."/>
            <person name="Javaid M."/>
            <person name="Jayaseelan J.C."/>
            <person name="Lee S."/>
            <person name="Li M."/>
            <person name="Ming W."/>
            <person name="Munidasa M."/>
            <person name="Muniz J."/>
            <person name="Nguyen L."/>
            <person name="Ongeri F."/>
            <person name="Osuji N."/>
            <person name="Pu L.-L."/>
            <person name="Puazo M."/>
            <person name="Qu C."/>
            <person name="Quiroz J."/>
            <person name="Raj R."/>
            <person name="Weissenberger G."/>
            <person name="Xin Y."/>
            <person name="Zou X."/>
            <person name="Han Y."/>
            <person name="Richards S."/>
            <person name="Worley K."/>
            <person name="Muzny D."/>
            <person name="Gibbs R."/>
        </authorList>
    </citation>
    <scope>NUCLEOTIDE SEQUENCE</scope>
    <source>
        <strain evidence="7">Sampled in the wild</strain>
    </source>
</reference>
<gene>
    <name evidence="7" type="ORF">J437_LFUL018186</name>
</gene>
<dbReference type="InterPro" id="IPR002618">
    <property type="entry name" value="UDPGP_fam"/>
</dbReference>
<dbReference type="Proteomes" id="UP000792457">
    <property type="component" value="Unassembled WGS sequence"/>
</dbReference>
<dbReference type="SUPFAM" id="SSF53448">
    <property type="entry name" value="Nucleotide-diphospho-sugar transferases"/>
    <property type="match status" value="1"/>
</dbReference>
<dbReference type="InterPro" id="IPR029044">
    <property type="entry name" value="Nucleotide-diphossugar_trans"/>
</dbReference>
<comment type="pathway">
    <text evidence="1">Nucleotide-sugar biosynthesis; UDP-N-acetyl-alpha-D-glucosamine biosynthesis; UDP-N-acetyl-alpha-D-glucosamine from N-acetyl-alpha-D-glucosamine 1-phosphate: step 1/1.</text>
</comment>
<evidence type="ECO:0000256" key="6">
    <source>
        <dbReference type="ARBA" id="ARBA00048493"/>
    </source>
</evidence>
<protein>
    <recommendedName>
        <fullName evidence="3">UDP-N-acetylglucosamine diphosphorylase</fullName>
        <ecNumber evidence="3">2.7.7.23</ecNumber>
    </recommendedName>
</protein>
<keyword evidence="5" id="KW-0548">Nucleotidyltransferase</keyword>
<dbReference type="PANTHER" id="PTHR11952">
    <property type="entry name" value="UDP- GLUCOSE PYROPHOSPHORYLASE"/>
    <property type="match status" value="1"/>
</dbReference>
<dbReference type="EMBL" id="KZ309311">
    <property type="protein sequence ID" value="KAG8238241.1"/>
    <property type="molecule type" value="Genomic_DNA"/>
</dbReference>
<organism evidence="7 8">
    <name type="scientific">Ladona fulva</name>
    <name type="common">Scarce chaser dragonfly</name>
    <name type="synonym">Libellula fulva</name>
    <dbReference type="NCBI Taxonomy" id="123851"/>
    <lineage>
        <taxon>Eukaryota</taxon>
        <taxon>Metazoa</taxon>
        <taxon>Ecdysozoa</taxon>
        <taxon>Arthropoda</taxon>
        <taxon>Hexapoda</taxon>
        <taxon>Insecta</taxon>
        <taxon>Pterygota</taxon>
        <taxon>Palaeoptera</taxon>
        <taxon>Odonata</taxon>
        <taxon>Epiprocta</taxon>
        <taxon>Anisoptera</taxon>
        <taxon>Libelluloidea</taxon>
        <taxon>Libellulidae</taxon>
        <taxon>Ladona</taxon>
    </lineage>
</organism>
<evidence type="ECO:0000313" key="8">
    <source>
        <dbReference type="Proteomes" id="UP000792457"/>
    </source>
</evidence>
<evidence type="ECO:0000256" key="4">
    <source>
        <dbReference type="ARBA" id="ARBA00022679"/>
    </source>
</evidence>
<name>A0A8K0KQY4_LADFU</name>
<dbReference type="GO" id="GO:0003977">
    <property type="term" value="F:UDP-N-acetylglucosamine diphosphorylase activity"/>
    <property type="evidence" value="ECO:0007669"/>
    <property type="project" value="UniProtKB-EC"/>
</dbReference>
<dbReference type="AlphaFoldDB" id="A0A8K0KQY4"/>
<evidence type="ECO:0000313" key="7">
    <source>
        <dbReference type="EMBL" id="KAG8238241.1"/>
    </source>
</evidence>